<comment type="caution">
    <text evidence="1">The sequence shown here is derived from an EMBL/GenBank/DDBJ whole genome shotgun (WGS) entry which is preliminary data.</text>
</comment>
<proteinExistence type="predicted"/>
<dbReference type="AlphaFoldDB" id="A0A644YTL1"/>
<sequence length="202" mass="22410">MPLLFCPPVCLFKQIIEHGELGAQLCPRLYVPAAVAQQLAEGGIIERQQLVLGGIGLEGGNALPNRCFIEGHGVVELCIELEQRKKAFIPFGEGVIGLFTADEDHFQGERRNLGTDIAPFQFAFGRDLALQNQRICIEMPLECVPKPILAEQFLGIDDNETPAGFQKRSGTQTQMRDFLFAVDRTEEIGERGVVLDDERPLF</sequence>
<protein>
    <submittedName>
        <fullName evidence="1">Uncharacterized protein</fullName>
    </submittedName>
</protein>
<gene>
    <name evidence="1" type="ORF">SDC9_77765</name>
</gene>
<reference evidence="1" key="1">
    <citation type="submission" date="2019-08" db="EMBL/GenBank/DDBJ databases">
        <authorList>
            <person name="Kucharzyk K."/>
            <person name="Murdoch R.W."/>
            <person name="Higgins S."/>
            <person name="Loffler F."/>
        </authorList>
    </citation>
    <scope>NUCLEOTIDE SEQUENCE</scope>
</reference>
<name>A0A644YTL1_9ZZZZ</name>
<accession>A0A644YTL1</accession>
<organism evidence="1">
    <name type="scientific">bioreactor metagenome</name>
    <dbReference type="NCBI Taxonomy" id="1076179"/>
    <lineage>
        <taxon>unclassified sequences</taxon>
        <taxon>metagenomes</taxon>
        <taxon>ecological metagenomes</taxon>
    </lineage>
</organism>
<evidence type="ECO:0000313" key="1">
    <source>
        <dbReference type="EMBL" id="MPM31211.1"/>
    </source>
</evidence>
<dbReference type="EMBL" id="VSSQ01006010">
    <property type="protein sequence ID" value="MPM31211.1"/>
    <property type="molecule type" value="Genomic_DNA"/>
</dbReference>